<dbReference type="PANTHER" id="PTHR12128">
    <property type="entry name" value="DIHYDRODIPICOLINATE SYNTHASE"/>
    <property type="match status" value="1"/>
</dbReference>
<keyword evidence="4" id="KW-0670">Pyruvate</keyword>
<dbReference type="EC" id="4.1.2.45" evidence="6"/>
<comment type="similarity">
    <text evidence="1 10">Belongs to the DapA family.</text>
</comment>
<sequence>MTHPKIRIDASGIKGLWPILPTPAKPNASDWRERNTVDLDETARVVELLIDAGVDGLLSLGTYGEAHSLLWDEKKAFVGCVMETIRGRIPFFTGTTALNTREVVEQTRAMHDMGVSGTMLGVPMWCKNDLATAVQFFKDVTEACPDTALAIYANTEAFKFEFPRPFWAEVGKMPQAVACKYLGIGMLAVDLELAPNMRFLPNEQDYYAAARIAPDRVTAFWSSSALCGPLPALTLRDRVAQAKSSHDWTSAKEIADKLRACDVGFFPKGEFSEFSKFNAPLEKSRMNAAGYMNAGPCRPPYHVIPQDYLAGAERSGRAHAALNAELMQTRRAI</sequence>
<dbReference type="GO" id="GO:1901170">
    <property type="term" value="P:naphthalene catabolic process"/>
    <property type="evidence" value="ECO:0007669"/>
    <property type="project" value="UniProtKB-ARBA"/>
</dbReference>
<dbReference type="SUPFAM" id="SSF51569">
    <property type="entry name" value="Aldolase"/>
    <property type="match status" value="1"/>
</dbReference>
<dbReference type="GO" id="GO:0018813">
    <property type="term" value="F:trans-o-hydroxybenzylidenepyruvate hydratase-aldolase activity"/>
    <property type="evidence" value="ECO:0007669"/>
    <property type="project" value="UniProtKB-EC"/>
</dbReference>
<evidence type="ECO:0000256" key="5">
    <source>
        <dbReference type="ARBA" id="ARBA00035632"/>
    </source>
</evidence>
<dbReference type="GO" id="GO:0008840">
    <property type="term" value="F:4-hydroxy-tetrahydrodipicolinate synthase activity"/>
    <property type="evidence" value="ECO:0007669"/>
    <property type="project" value="TreeGrafter"/>
</dbReference>
<dbReference type="AlphaFoldDB" id="A0A1L5SM59"/>
<dbReference type="GO" id="GO:0016832">
    <property type="term" value="F:aldehyde-lyase activity"/>
    <property type="evidence" value="ECO:0007669"/>
    <property type="project" value="UniProtKB-ARBA"/>
</dbReference>
<evidence type="ECO:0000313" key="11">
    <source>
        <dbReference type="EMBL" id="APP18130.1"/>
    </source>
</evidence>
<comment type="catalytic activity">
    <reaction evidence="9">
        <text>(3E)-4-(2-hydroxyphenyl)-2-oxobut-3-enoate + H2O = salicylaldehyde + pyruvate</text>
        <dbReference type="Rhea" id="RHEA:27389"/>
        <dbReference type="ChEBI" id="CHEBI:15361"/>
        <dbReference type="ChEBI" id="CHEBI:15377"/>
        <dbReference type="ChEBI" id="CHEBI:16008"/>
        <dbReference type="ChEBI" id="CHEBI:59353"/>
        <dbReference type="EC" id="4.1.2.45"/>
    </reaction>
</comment>
<dbReference type="Gene3D" id="3.20.20.70">
    <property type="entry name" value="Aldolase class I"/>
    <property type="match status" value="1"/>
</dbReference>
<name>A0A1L5SM59_9BURK</name>
<comment type="pathway">
    <text evidence="5">Aromatic compound metabolism; naphthalene degradation.</text>
</comment>
<evidence type="ECO:0000256" key="10">
    <source>
        <dbReference type="PIRNR" id="PIRNR001365"/>
    </source>
</evidence>
<evidence type="ECO:0000256" key="7">
    <source>
        <dbReference type="ARBA" id="ARBA00035695"/>
    </source>
</evidence>
<reference evidence="11" key="1">
    <citation type="submission" date="2016-04" db="EMBL/GenBank/DDBJ databases">
        <title>2-naphthol catabolic nol gene cluster in Burkholderia sp. strain BC1.</title>
        <authorList>
            <person name="Pal Chowdhury P."/>
            <person name="Dutta T.K."/>
        </authorList>
    </citation>
    <scope>NUCLEOTIDE SEQUENCE</scope>
    <source>
        <strain evidence="11">BC1</strain>
    </source>
</reference>
<accession>A0A1L5SM59</accession>
<protein>
    <recommendedName>
        <fullName evidence="7">Trans-O-hydroxybenzylidenepyruvate hydratase-aldolase</fullName>
        <ecNumber evidence="6">4.1.2.45</ecNumber>
    </recommendedName>
    <alternativeName>
        <fullName evidence="8">2'-hydroxybenzalpyruvate aldolase</fullName>
    </alternativeName>
</protein>
<evidence type="ECO:0000256" key="3">
    <source>
        <dbReference type="ARBA" id="ARBA00023239"/>
    </source>
</evidence>
<dbReference type="EMBL" id="KX155565">
    <property type="protein sequence ID" value="APP18130.1"/>
    <property type="molecule type" value="Genomic_DNA"/>
</dbReference>
<dbReference type="InterPro" id="IPR013785">
    <property type="entry name" value="Aldolase_TIM"/>
</dbReference>
<dbReference type="InterPro" id="IPR002220">
    <property type="entry name" value="DapA-like"/>
</dbReference>
<dbReference type="PIRSF" id="PIRSF001365">
    <property type="entry name" value="DHDPS"/>
    <property type="match status" value="1"/>
</dbReference>
<keyword evidence="2" id="KW-0058">Aromatic hydrocarbons catabolism</keyword>
<dbReference type="PRINTS" id="PR00146">
    <property type="entry name" value="DHPICSNTHASE"/>
</dbReference>
<evidence type="ECO:0000256" key="1">
    <source>
        <dbReference type="ARBA" id="ARBA00007592"/>
    </source>
</evidence>
<dbReference type="SMART" id="SM01130">
    <property type="entry name" value="DHDPS"/>
    <property type="match status" value="1"/>
</dbReference>
<evidence type="ECO:0000256" key="9">
    <source>
        <dbReference type="ARBA" id="ARBA00047441"/>
    </source>
</evidence>
<organism evidence="11">
    <name type="scientific">Burkholderia sp. BC1</name>
    <dbReference type="NCBI Taxonomy" id="1095370"/>
    <lineage>
        <taxon>Bacteria</taxon>
        <taxon>Pseudomonadati</taxon>
        <taxon>Pseudomonadota</taxon>
        <taxon>Betaproteobacteria</taxon>
        <taxon>Burkholderiales</taxon>
        <taxon>Burkholderiaceae</taxon>
        <taxon>Burkholderia</taxon>
    </lineage>
</organism>
<dbReference type="Pfam" id="PF00701">
    <property type="entry name" value="DHDPS"/>
    <property type="match status" value="1"/>
</dbReference>
<evidence type="ECO:0000256" key="2">
    <source>
        <dbReference type="ARBA" id="ARBA00022797"/>
    </source>
</evidence>
<evidence type="ECO:0000256" key="8">
    <source>
        <dbReference type="ARBA" id="ARBA00035718"/>
    </source>
</evidence>
<proteinExistence type="inferred from homology"/>
<evidence type="ECO:0000256" key="4">
    <source>
        <dbReference type="ARBA" id="ARBA00023317"/>
    </source>
</evidence>
<dbReference type="PANTHER" id="PTHR12128:SF66">
    <property type="entry name" value="4-HYDROXY-2-OXOGLUTARATE ALDOLASE, MITOCHONDRIAL"/>
    <property type="match status" value="1"/>
</dbReference>
<keyword evidence="3 10" id="KW-0456">Lyase</keyword>
<evidence type="ECO:0000256" key="6">
    <source>
        <dbReference type="ARBA" id="ARBA00035679"/>
    </source>
</evidence>
<dbReference type="FunFam" id="3.20.20.70:FF:000190">
    <property type="entry name" value="Trans-o-hydroxybenzylidenepyruvate hydratase-aldolase"/>
    <property type="match status" value="1"/>
</dbReference>
<gene>
    <name evidence="11" type="primary">nolE</name>
</gene>